<dbReference type="AlphaFoldDB" id="A0AAW1XKJ9"/>
<keyword evidence="3" id="KW-1185">Reference proteome</keyword>
<comment type="caution">
    <text evidence="2">The sequence shown here is derived from an EMBL/GenBank/DDBJ whole genome shotgun (WGS) entry which is preliminary data.</text>
</comment>
<sequence>MWVLEEVWELLANPGMGTMQGLELACGFGMLAMLGDLAGEVRKSHVLILSLMTSLTPARGETPSMSESCKAMEQGGASTGDKY</sequence>
<proteinExistence type="predicted"/>
<reference evidence="2 3" key="1">
    <citation type="journal article" date="2023" name="G3 (Bethesda)">
        <title>A chromosome-length genome assembly and annotation of blackberry (Rubus argutus, cv. 'Hillquist').</title>
        <authorList>
            <person name="Bruna T."/>
            <person name="Aryal R."/>
            <person name="Dudchenko O."/>
            <person name="Sargent D.J."/>
            <person name="Mead D."/>
            <person name="Buti M."/>
            <person name="Cavallini A."/>
            <person name="Hytonen T."/>
            <person name="Andres J."/>
            <person name="Pham M."/>
            <person name="Weisz D."/>
            <person name="Mascagni F."/>
            <person name="Usai G."/>
            <person name="Natali L."/>
            <person name="Bassil N."/>
            <person name="Fernandez G.E."/>
            <person name="Lomsadze A."/>
            <person name="Armour M."/>
            <person name="Olukolu B."/>
            <person name="Poorten T."/>
            <person name="Britton C."/>
            <person name="Davik J."/>
            <person name="Ashrafi H."/>
            <person name="Aiden E.L."/>
            <person name="Borodovsky M."/>
            <person name="Worthington M."/>
        </authorList>
    </citation>
    <scope>NUCLEOTIDE SEQUENCE [LARGE SCALE GENOMIC DNA]</scope>
    <source>
        <strain evidence="2">PI 553951</strain>
    </source>
</reference>
<organism evidence="2 3">
    <name type="scientific">Rubus argutus</name>
    <name type="common">Southern blackberry</name>
    <dbReference type="NCBI Taxonomy" id="59490"/>
    <lineage>
        <taxon>Eukaryota</taxon>
        <taxon>Viridiplantae</taxon>
        <taxon>Streptophyta</taxon>
        <taxon>Embryophyta</taxon>
        <taxon>Tracheophyta</taxon>
        <taxon>Spermatophyta</taxon>
        <taxon>Magnoliopsida</taxon>
        <taxon>eudicotyledons</taxon>
        <taxon>Gunneridae</taxon>
        <taxon>Pentapetalae</taxon>
        <taxon>rosids</taxon>
        <taxon>fabids</taxon>
        <taxon>Rosales</taxon>
        <taxon>Rosaceae</taxon>
        <taxon>Rosoideae</taxon>
        <taxon>Rosoideae incertae sedis</taxon>
        <taxon>Rubus</taxon>
    </lineage>
</organism>
<name>A0AAW1XKJ9_RUBAR</name>
<dbReference type="EMBL" id="JBEDUW010000003">
    <property type="protein sequence ID" value="KAK9937039.1"/>
    <property type="molecule type" value="Genomic_DNA"/>
</dbReference>
<gene>
    <name evidence="2" type="ORF">M0R45_013856</name>
</gene>
<protein>
    <submittedName>
        <fullName evidence="2">Uncharacterized protein</fullName>
    </submittedName>
</protein>
<evidence type="ECO:0000256" key="1">
    <source>
        <dbReference type="SAM" id="MobiDB-lite"/>
    </source>
</evidence>
<feature type="region of interest" description="Disordered" evidence="1">
    <location>
        <begin position="57"/>
        <end position="83"/>
    </location>
</feature>
<dbReference type="Proteomes" id="UP001457282">
    <property type="component" value="Unassembled WGS sequence"/>
</dbReference>
<accession>A0AAW1XKJ9</accession>
<evidence type="ECO:0000313" key="3">
    <source>
        <dbReference type="Proteomes" id="UP001457282"/>
    </source>
</evidence>
<evidence type="ECO:0000313" key="2">
    <source>
        <dbReference type="EMBL" id="KAK9937039.1"/>
    </source>
</evidence>